<organism evidence="2 3">
    <name type="scientific">Punica granatum</name>
    <name type="common">Pomegranate</name>
    <dbReference type="NCBI Taxonomy" id="22663"/>
    <lineage>
        <taxon>Eukaryota</taxon>
        <taxon>Viridiplantae</taxon>
        <taxon>Streptophyta</taxon>
        <taxon>Embryophyta</taxon>
        <taxon>Tracheophyta</taxon>
        <taxon>Spermatophyta</taxon>
        <taxon>Magnoliopsida</taxon>
        <taxon>eudicotyledons</taxon>
        <taxon>Gunneridae</taxon>
        <taxon>Pentapetalae</taxon>
        <taxon>rosids</taxon>
        <taxon>malvids</taxon>
        <taxon>Myrtales</taxon>
        <taxon>Lythraceae</taxon>
        <taxon>Punica</taxon>
    </lineage>
</organism>
<accession>A0A2I0KG53</accession>
<comment type="caution">
    <text evidence="2">The sequence shown here is derived from an EMBL/GenBank/DDBJ whole genome shotgun (WGS) entry which is preliminary data.</text>
</comment>
<reference evidence="2 3" key="1">
    <citation type="submission" date="2017-11" db="EMBL/GenBank/DDBJ databases">
        <title>De-novo sequencing of pomegranate (Punica granatum L.) genome.</title>
        <authorList>
            <person name="Akparov Z."/>
            <person name="Amiraslanov A."/>
            <person name="Hajiyeva S."/>
            <person name="Abbasov M."/>
            <person name="Kaur K."/>
            <person name="Hamwieh A."/>
            <person name="Solovyev V."/>
            <person name="Salamov A."/>
            <person name="Braich B."/>
            <person name="Kosarev P."/>
            <person name="Mahmoud A."/>
            <person name="Hajiyev E."/>
            <person name="Babayeva S."/>
            <person name="Izzatullayeva V."/>
            <person name="Mammadov A."/>
            <person name="Mammadov A."/>
            <person name="Sharifova S."/>
            <person name="Ojaghi J."/>
            <person name="Eynullazada K."/>
            <person name="Bayramov B."/>
            <person name="Abdulazimova A."/>
            <person name="Shahmuradov I."/>
        </authorList>
    </citation>
    <scope>NUCLEOTIDE SEQUENCE [LARGE SCALE GENOMIC DNA]</scope>
    <source>
        <strain evidence="3">cv. AG2017</strain>
        <tissue evidence="2">Leaf</tissue>
    </source>
</reference>
<dbReference type="AlphaFoldDB" id="A0A2I0KG53"/>
<evidence type="ECO:0000313" key="3">
    <source>
        <dbReference type="Proteomes" id="UP000233551"/>
    </source>
</evidence>
<protein>
    <submittedName>
        <fullName evidence="2">Uncharacterized protein</fullName>
    </submittedName>
</protein>
<proteinExistence type="predicted"/>
<name>A0A2I0KG53_PUNGR</name>
<gene>
    <name evidence="2" type="ORF">CRG98_012063</name>
</gene>
<evidence type="ECO:0000256" key="1">
    <source>
        <dbReference type="SAM" id="MobiDB-lite"/>
    </source>
</evidence>
<dbReference type="Proteomes" id="UP000233551">
    <property type="component" value="Unassembled WGS sequence"/>
</dbReference>
<sequence>MDRLIAPHMQRTRKSPHFSKSGMIIPSPEMRTKSKKVGKTGLGSRFYPLKRTDSSWSSRVDWQTRLVEATPVDLGGLFAQGWLRWTPN</sequence>
<keyword evidence="3" id="KW-1185">Reference proteome</keyword>
<feature type="region of interest" description="Disordered" evidence="1">
    <location>
        <begin position="1"/>
        <end position="42"/>
    </location>
</feature>
<evidence type="ECO:0000313" key="2">
    <source>
        <dbReference type="EMBL" id="PKI67479.1"/>
    </source>
</evidence>
<dbReference type="EMBL" id="PGOL01000597">
    <property type="protein sequence ID" value="PKI67479.1"/>
    <property type="molecule type" value="Genomic_DNA"/>
</dbReference>